<dbReference type="InterPro" id="IPR002550">
    <property type="entry name" value="CNNM"/>
</dbReference>
<keyword evidence="3" id="KW-0677">Repeat</keyword>
<dbReference type="Gene3D" id="3.10.580.10">
    <property type="entry name" value="CBS-domain"/>
    <property type="match status" value="1"/>
</dbReference>
<accession>A0AAE7BGB2</accession>
<feature type="domain" description="CBS" evidence="10">
    <location>
        <begin position="263"/>
        <end position="321"/>
    </location>
</feature>
<dbReference type="PROSITE" id="PS51371">
    <property type="entry name" value="CBS"/>
    <property type="match status" value="1"/>
</dbReference>
<evidence type="ECO:0000256" key="3">
    <source>
        <dbReference type="ARBA" id="ARBA00022737"/>
    </source>
</evidence>
<evidence type="ECO:0000256" key="1">
    <source>
        <dbReference type="ARBA" id="ARBA00004141"/>
    </source>
</evidence>
<feature type="transmembrane region" description="Helical" evidence="9">
    <location>
        <begin position="58"/>
        <end position="78"/>
    </location>
</feature>
<evidence type="ECO:0000259" key="10">
    <source>
        <dbReference type="PROSITE" id="PS51371"/>
    </source>
</evidence>
<keyword evidence="6 8" id="KW-0472">Membrane</keyword>
<keyword evidence="13" id="KW-1185">Reference proteome</keyword>
<dbReference type="SUPFAM" id="SSF54631">
    <property type="entry name" value="CBS-domain pair"/>
    <property type="match status" value="1"/>
</dbReference>
<dbReference type="Pfam" id="PF01595">
    <property type="entry name" value="CNNM"/>
    <property type="match status" value="1"/>
</dbReference>
<dbReference type="InterPro" id="IPR044751">
    <property type="entry name" value="Ion_transp-like_CBS"/>
</dbReference>
<dbReference type="InterPro" id="IPR046342">
    <property type="entry name" value="CBS_dom_sf"/>
</dbReference>
<evidence type="ECO:0000313" key="12">
    <source>
        <dbReference type="EMBL" id="QKF77192.1"/>
    </source>
</evidence>
<feature type="transmembrane region" description="Helical" evidence="9">
    <location>
        <begin position="90"/>
        <end position="109"/>
    </location>
</feature>
<dbReference type="RefSeq" id="WP_129011089.1">
    <property type="nucleotide sequence ID" value="NZ_CP053835.1"/>
</dbReference>
<dbReference type="InterPro" id="IPR000644">
    <property type="entry name" value="CBS_dom"/>
</dbReference>
<evidence type="ECO:0000256" key="5">
    <source>
        <dbReference type="ARBA" id="ARBA00023122"/>
    </source>
</evidence>
<dbReference type="PANTHER" id="PTHR22777:SF4">
    <property type="entry name" value="UPF0053 PROTEIN SLL1254"/>
    <property type="match status" value="1"/>
</dbReference>
<keyword evidence="2 8" id="KW-0812">Transmembrane</keyword>
<evidence type="ECO:0000256" key="6">
    <source>
        <dbReference type="ARBA" id="ARBA00023136"/>
    </source>
</evidence>
<evidence type="ECO:0000313" key="13">
    <source>
        <dbReference type="Proteomes" id="UP000503313"/>
    </source>
</evidence>
<dbReference type="KEGG" id="adz:ADFLV_1159"/>
<gene>
    <name evidence="12" type="ORF">ADFLV_1159</name>
</gene>
<evidence type="ECO:0000256" key="2">
    <source>
        <dbReference type="ARBA" id="ARBA00022692"/>
    </source>
</evidence>
<evidence type="ECO:0000256" key="8">
    <source>
        <dbReference type="PROSITE-ProRule" id="PRU01193"/>
    </source>
</evidence>
<dbReference type="PROSITE" id="PS51846">
    <property type="entry name" value="CNNM"/>
    <property type="match status" value="1"/>
</dbReference>
<dbReference type="PANTHER" id="PTHR22777">
    <property type="entry name" value="HEMOLYSIN-RELATED"/>
    <property type="match status" value="1"/>
</dbReference>
<evidence type="ECO:0000256" key="4">
    <source>
        <dbReference type="ARBA" id="ARBA00022989"/>
    </source>
</evidence>
<evidence type="ECO:0000256" key="9">
    <source>
        <dbReference type="SAM" id="Phobius"/>
    </source>
</evidence>
<name>A0AAE7BGB2_9BACT</name>
<dbReference type="CDD" id="cd04590">
    <property type="entry name" value="CBS_pair_CorC_HlyC_assoc"/>
    <property type="match status" value="1"/>
</dbReference>
<proteinExistence type="predicted"/>
<reference evidence="12 13" key="1">
    <citation type="submission" date="2020-05" db="EMBL/GenBank/DDBJ databases">
        <title>Complete genome sequencing of Campylobacter and Arcobacter type strains.</title>
        <authorList>
            <person name="Miller W.G."/>
            <person name="Yee E."/>
        </authorList>
    </citation>
    <scope>NUCLEOTIDE SEQUENCE [LARGE SCALE GENOMIC DNA]</scope>
    <source>
        <strain evidence="12 13">LMG 25694</strain>
    </source>
</reference>
<keyword evidence="4 8" id="KW-1133">Transmembrane helix</keyword>
<keyword evidence="5 7" id="KW-0129">CBS domain</keyword>
<protein>
    <submittedName>
        <fullName evidence="12">HlyC/CorC family transporter</fullName>
    </submittedName>
</protein>
<comment type="subcellular location">
    <subcellularLocation>
        <location evidence="1">Membrane</location>
        <topology evidence="1">Multi-pass membrane protein</topology>
    </subcellularLocation>
</comment>
<dbReference type="AlphaFoldDB" id="A0AAE7BGB2"/>
<organism evidence="12 13">
    <name type="scientific">Arcobacter defluvii</name>
    <dbReference type="NCBI Taxonomy" id="873191"/>
    <lineage>
        <taxon>Bacteria</taxon>
        <taxon>Pseudomonadati</taxon>
        <taxon>Campylobacterota</taxon>
        <taxon>Epsilonproteobacteria</taxon>
        <taxon>Campylobacterales</taxon>
        <taxon>Arcobacteraceae</taxon>
        <taxon>Arcobacter</taxon>
    </lineage>
</organism>
<sequence>MEILILLFIAVIGTSFLCSILESILLSTNVSYISVLEKNNPTAGKLLKKLKTDIDKSIASILILNTIANTLGATAIGVQAQNVFEGNSSLVMIVSIVLTFMILFFAEIIPKTIGAVYWKQLAPYAPRIINFFIFITYPIIIITQFVTNKIGKESNDSISREELIHSTLLSEEEGIIGDLESQIIENTLTLNSIKLKDILTPRSVVYAIEKNSLIKDIVEDKRTFKFSRVPVYEGNIDNIVGIVLTKKIFKQALTEGDKNLEDIMKPVFSLHQNIHVAKALNMFIQKKEHMFIVHDSYNQTEGIVTLEDCIETLLGLEIMDELDTTADMRKLALNKMKAKRKEKEKIQENTQENNK</sequence>
<dbReference type="EMBL" id="CP053835">
    <property type="protein sequence ID" value="QKF77192.1"/>
    <property type="molecule type" value="Genomic_DNA"/>
</dbReference>
<evidence type="ECO:0000259" key="11">
    <source>
        <dbReference type="PROSITE" id="PS51846"/>
    </source>
</evidence>
<feature type="transmembrane region" description="Helical" evidence="9">
    <location>
        <begin position="129"/>
        <end position="147"/>
    </location>
</feature>
<dbReference type="Pfam" id="PF00571">
    <property type="entry name" value="CBS"/>
    <property type="match status" value="1"/>
</dbReference>
<dbReference type="Proteomes" id="UP000503313">
    <property type="component" value="Chromosome"/>
</dbReference>
<feature type="domain" description="CNNM transmembrane" evidence="11">
    <location>
        <begin position="1"/>
        <end position="180"/>
    </location>
</feature>
<evidence type="ECO:0000256" key="7">
    <source>
        <dbReference type="PROSITE-ProRule" id="PRU00703"/>
    </source>
</evidence>
<dbReference type="GO" id="GO:0005886">
    <property type="term" value="C:plasma membrane"/>
    <property type="evidence" value="ECO:0007669"/>
    <property type="project" value="TreeGrafter"/>
</dbReference>